<keyword evidence="7" id="KW-0233">DNA recombination</keyword>
<feature type="domain" description="Nuclease SbcCD subunit D C-terminal" evidence="9">
    <location>
        <begin position="264"/>
        <end position="354"/>
    </location>
</feature>
<keyword evidence="7" id="KW-0235">DNA replication</keyword>
<reference evidence="10" key="2">
    <citation type="journal article" date="2021" name="PeerJ">
        <title>Extensive microbial diversity within the chicken gut microbiome revealed by metagenomics and culture.</title>
        <authorList>
            <person name="Gilroy R."/>
            <person name="Ravi A."/>
            <person name="Getino M."/>
            <person name="Pursley I."/>
            <person name="Horton D.L."/>
            <person name="Alikhan N.F."/>
            <person name="Baker D."/>
            <person name="Gharbi K."/>
            <person name="Hall N."/>
            <person name="Watson M."/>
            <person name="Adriaenssens E.M."/>
            <person name="Foster-Nyarko E."/>
            <person name="Jarju S."/>
            <person name="Secka A."/>
            <person name="Antonio M."/>
            <person name="Oren A."/>
            <person name="Chaudhuri R.R."/>
            <person name="La Ragione R."/>
            <person name="Hildebrand F."/>
            <person name="Pallen M.J."/>
        </authorList>
    </citation>
    <scope>NUCLEOTIDE SEQUENCE</scope>
    <source>
        <strain evidence="10">4509</strain>
    </source>
</reference>
<organism evidence="10 11">
    <name type="scientific">Candidatus Egerieicola faecale</name>
    <dbReference type="NCBI Taxonomy" id="2840774"/>
    <lineage>
        <taxon>Bacteria</taxon>
        <taxon>Bacillati</taxon>
        <taxon>Bacillota</taxon>
        <taxon>Clostridia</taxon>
        <taxon>Eubacteriales</taxon>
        <taxon>Oscillospiraceae</taxon>
        <taxon>Oscillospiraceae incertae sedis</taxon>
        <taxon>Candidatus Egerieicola</taxon>
    </lineage>
</organism>
<dbReference type="InterPro" id="IPR041796">
    <property type="entry name" value="Mre11_N"/>
</dbReference>
<feature type="domain" description="Calcineurin-like phosphoesterase" evidence="8">
    <location>
        <begin position="1"/>
        <end position="214"/>
    </location>
</feature>
<dbReference type="InterPro" id="IPR004593">
    <property type="entry name" value="SbcD"/>
</dbReference>
<evidence type="ECO:0000256" key="4">
    <source>
        <dbReference type="ARBA" id="ARBA00022722"/>
    </source>
</evidence>
<dbReference type="GO" id="GO:0004519">
    <property type="term" value="F:endonuclease activity"/>
    <property type="evidence" value="ECO:0007669"/>
    <property type="project" value="UniProtKB-KW"/>
</dbReference>
<dbReference type="PANTHER" id="PTHR30337">
    <property type="entry name" value="COMPONENT OF ATP-DEPENDENT DSDNA EXONUCLEASE"/>
    <property type="match status" value="1"/>
</dbReference>
<sequence>MKFIHLSDLHLGKRLHEVNLLEDQAYILQKILEIIRQEAPQAVVIAGDVYDKSVPSVEAVQLLDSFLSQLAKEGVPTLVLSGNHDSPERIAFGSRLMQASGIYLSPVYQGTVSPIVLEDAFGKVNFYLLPFVKPAQVRRFFPEKTIESYTDAMAAAIEQMGIDRTQRNVLVCHQFVTGAQRSDSEDISVGGLDNVDASALEGFDYVALGHIHRPQCVERETIRYCGTPLKYSFSEADQAKSVTVVELGEKGTPVTIRTVSLTPKHDLREIRGSYLEVTAKANYENTDTQDYLHITLTDEEDIPDAMGKLRVIYSNLLKLDYDNRRTRSTNEVTGARQVEQKSPLELFEEFYQLQNNQPFTPQQRALVKEIMESIWEGQV</sequence>
<evidence type="ECO:0000259" key="8">
    <source>
        <dbReference type="Pfam" id="PF00149"/>
    </source>
</evidence>
<dbReference type="GO" id="GO:0006310">
    <property type="term" value="P:DNA recombination"/>
    <property type="evidence" value="ECO:0007669"/>
    <property type="project" value="UniProtKB-KW"/>
</dbReference>
<comment type="caution">
    <text evidence="10">The sequence shown here is derived from an EMBL/GenBank/DDBJ whole genome shotgun (WGS) entry which is preliminary data.</text>
</comment>
<dbReference type="Proteomes" id="UP000824082">
    <property type="component" value="Unassembled WGS sequence"/>
</dbReference>
<keyword evidence="6 7" id="KW-0269">Exonuclease</keyword>
<keyword evidence="4 7" id="KW-0540">Nuclease</keyword>
<keyword evidence="5 7" id="KW-0378">Hydrolase</keyword>
<dbReference type="GO" id="GO:0006260">
    <property type="term" value="P:DNA replication"/>
    <property type="evidence" value="ECO:0007669"/>
    <property type="project" value="UniProtKB-KW"/>
</dbReference>
<evidence type="ECO:0000256" key="6">
    <source>
        <dbReference type="ARBA" id="ARBA00022839"/>
    </source>
</evidence>
<evidence type="ECO:0000256" key="1">
    <source>
        <dbReference type="ARBA" id="ARBA00010555"/>
    </source>
</evidence>
<dbReference type="NCBIfam" id="TIGR00619">
    <property type="entry name" value="sbcd"/>
    <property type="match status" value="1"/>
</dbReference>
<evidence type="ECO:0000313" key="10">
    <source>
        <dbReference type="EMBL" id="HIU41658.1"/>
    </source>
</evidence>
<dbReference type="GO" id="GO:0008408">
    <property type="term" value="F:3'-5' exonuclease activity"/>
    <property type="evidence" value="ECO:0007669"/>
    <property type="project" value="InterPro"/>
</dbReference>
<dbReference type="InterPro" id="IPR004843">
    <property type="entry name" value="Calcineurin-like_PHP"/>
</dbReference>
<dbReference type="Gene3D" id="3.60.21.10">
    <property type="match status" value="1"/>
</dbReference>
<dbReference type="SUPFAM" id="SSF56300">
    <property type="entry name" value="Metallo-dependent phosphatases"/>
    <property type="match status" value="1"/>
</dbReference>
<dbReference type="InterPro" id="IPR026843">
    <property type="entry name" value="SbcD_C"/>
</dbReference>
<comment type="similarity">
    <text evidence="1 7">Belongs to the SbcD family.</text>
</comment>
<dbReference type="CDD" id="cd00840">
    <property type="entry name" value="MPP_Mre11_N"/>
    <property type="match status" value="1"/>
</dbReference>
<accession>A0A9D1IQX7</accession>
<reference evidence="10" key="1">
    <citation type="submission" date="2020-10" db="EMBL/GenBank/DDBJ databases">
        <authorList>
            <person name="Gilroy R."/>
        </authorList>
    </citation>
    <scope>NUCLEOTIDE SEQUENCE</scope>
    <source>
        <strain evidence="10">4509</strain>
    </source>
</reference>
<dbReference type="Pfam" id="PF12320">
    <property type="entry name" value="SbcD_C"/>
    <property type="match status" value="1"/>
</dbReference>
<gene>
    <name evidence="7" type="primary">sbcD</name>
    <name evidence="10" type="ORF">IAD19_03810</name>
</gene>
<comment type="function">
    <text evidence="7">SbcCD cleaves DNA hairpin structures. These structures can inhibit DNA replication and are intermediates in certain DNA recombination reactions. The complex acts as a 3'-&gt;5' double strand exonuclease that can open hairpins. It also has a 5' single-strand endonuclease activity.</text>
</comment>
<evidence type="ECO:0000256" key="2">
    <source>
        <dbReference type="ARBA" id="ARBA00011322"/>
    </source>
</evidence>
<protein>
    <recommendedName>
        <fullName evidence="3 7">Nuclease SbcCD subunit D</fullName>
    </recommendedName>
</protein>
<evidence type="ECO:0000313" key="11">
    <source>
        <dbReference type="Proteomes" id="UP000824082"/>
    </source>
</evidence>
<name>A0A9D1IQX7_9FIRM</name>
<evidence type="ECO:0000256" key="3">
    <source>
        <dbReference type="ARBA" id="ARBA00013365"/>
    </source>
</evidence>
<dbReference type="InterPro" id="IPR050535">
    <property type="entry name" value="DNA_Repair-Maintenance_Comp"/>
</dbReference>
<evidence type="ECO:0000256" key="5">
    <source>
        <dbReference type="ARBA" id="ARBA00022801"/>
    </source>
</evidence>
<keyword evidence="7" id="KW-0255">Endonuclease</keyword>
<comment type="subunit">
    <text evidence="2 7">Heterodimer of SbcC and SbcD.</text>
</comment>
<evidence type="ECO:0000256" key="7">
    <source>
        <dbReference type="RuleBase" id="RU363069"/>
    </source>
</evidence>
<dbReference type="InterPro" id="IPR029052">
    <property type="entry name" value="Metallo-depent_PP-like"/>
</dbReference>
<evidence type="ECO:0000259" key="9">
    <source>
        <dbReference type="Pfam" id="PF12320"/>
    </source>
</evidence>
<proteinExistence type="inferred from homology"/>
<dbReference type="PANTHER" id="PTHR30337:SF0">
    <property type="entry name" value="NUCLEASE SBCCD SUBUNIT D"/>
    <property type="match status" value="1"/>
</dbReference>
<dbReference type="AlphaFoldDB" id="A0A9D1IQX7"/>
<dbReference type="Pfam" id="PF00149">
    <property type="entry name" value="Metallophos"/>
    <property type="match status" value="1"/>
</dbReference>
<dbReference type="EMBL" id="DVMX01000074">
    <property type="protein sequence ID" value="HIU41658.1"/>
    <property type="molecule type" value="Genomic_DNA"/>
</dbReference>